<evidence type="ECO:0000256" key="2">
    <source>
        <dbReference type="ARBA" id="ARBA00004651"/>
    </source>
</evidence>
<keyword evidence="4 10" id="KW-0812">Transmembrane</keyword>
<evidence type="ECO:0000313" key="12">
    <source>
        <dbReference type="Proteomes" id="UP001149165"/>
    </source>
</evidence>
<feature type="transmembrane region" description="Helical" evidence="10">
    <location>
        <begin position="290"/>
        <end position="308"/>
    </location>
</feature>
<comment type="catalytic activity">
    <reaction evidence="8">
        <text>fluoride(in) = fluoride(out)</text>
        <dbReference type="Rhea" id="RHEA:76159"/>
        <dbReference type="ChEBI" id="CHEBI:17051"/>
    </reaction>
    <physiologicalReaction direction="left-to-right" evidence="8">
        <dbReference type="Rhea" id="RHEA:76160"/>
    </physiologicalReaction>
</comment>
<name>A0A9W9KJR3_9EURO</name>
<evidence type="ECO:0000256" key="1">
    <source>
        <dbReference type="ARBA" id="ARBA00002598"/>
    </source>
</evidence>
<feature type="transmembrane region" description="Helical" evidence="10">
    <location>
        <begin position="328"/>
        <end position="345"/>
    </location>
</feature>
<dbReference type="EMBL" id="JAPQKH010000003">
    <property type="protein sequence ID" value="KAJ5107938.1"/>
    <property type="molecule type" value="Genomic_DNA"/>
</dbReference>
<evidence type="ECO:0000256" key="5">
    <source>
        <dbReference type="ARBA" id="ARBA00022989"/>
    </source>
</evidence>
<dbReference type="PANTHER" id="PTHR28259:SF1">
    <property type="entry name" value="FLUORIDE EXPORT PROTEIN 1-RELATED"/>
    <property type="match status" value="1"/>
</dbReference>
<evidence type="ECO:0000256" key="10">
    <source>
        <dbReference type="SAM" id="Phobius"/>
    </source>
</evidence>
<comment type="caution">
    <text evidence="11">The sequence shown here is derived from an EMBL/GenBank/DDBJ whole genome shotgun (WGS) entry which is preliminary data.</text>
</comment>
<accession>A0A9W9KJR3</accession>
<gene>
    <name evidence="11" type="ORF">N7456_004613</name>
</gene>
<feature type="transmembrane region" description="Helical" evidence="10">
    <location>
        <begin position="243"/>
        <end position="269"/>
    </location>
</feature>
<feature type="compositionally biased region" description="Low complexity" evidence="9">
    <location>
        <begin position="19"/>
        <end position="33"/>
    </location>
</feature>
<dbReference type="Proteomes" id="UP001149165">
    <property type="component" value="Unassembled WGS sequence"/>
</dbReference>
<feature type="transmembrane region" description="Helical" evidence="10">
    <location>
        <begin position="182"/>
        <end position="203"/>
    </location>
</feature>
<reference evidence="11" key="2">
    <citation type="journal article" date="2023" name="IMA Fungus">
        <title>Comparative genomic study of the Penicillium genus elucidates a diverse pangenome and 15 lateral gene transfer events.</title>
        <authorList>
            <person name="Petersen C."/>
            <person name="Sorensen T."/>
            <person name="Nielsen M.R."/>
            <person name="Sondergaard T.E."/>
            <person name="Sorensen J.L."/>
            <person name="Fitzpatrick D.A."/>
            <person name="Frisvad J.C."/>
            <person name="Nielsen K.L."/>
        </authorList>
    </citation>
    <scope>NUCLEOTIDE SEQUENCE</scope>
    <source>
        <strain evidence="11">IBT 30069</strain>
    </source>
</reference>
<feature type="transmembrane region" description="Helical" evidence="10">
    <location>
        <begin position="357"/>
        <end position="377"/>
    </location>
</feature>
<evidence type="ECO:0000256" key="8">
    <source>
        <dbReference type="ARBA" id="ARBA00035585"/>
    </source>
</evidence>
<dbReference type="GO" id="GO:0005886">
    <property type="term" value="C:plasma membrane"/>
    <property type="evidence" value="ECO:0007669"/>
    <property type="project" value="UniProtKB-SubCell"/>
</dbReference>
<keyword evidence="6 10" id="KW-0472">Membrane</keyword>
<keyword evidence="12" id="KW-1185">Reference proteome</keyword>
<evidence type="ECO:0000313" key="11">
    <source>
        <dbReference type="EMBL" id="KAJ5107938.1"/>
    </source>
</evidence>
<dbReference type="AlphaFoldDB" id="A0A9W9KJR3"/>
<dbReference type="OrthoDB" id="409792at2759"/>
<comment type="subcellular location">
    <subcellularLocation>
        <location evidence="2">Cell membrane</location>
        <topology evidence="2">Multi-pass membrane protein</topology>
    </subcellularLocation>
</comment>
<organism evidence="11 12">
    <name type="scientific">Penicillium angulare</name>
    <dbReference type="NCBI Taxonomy" id="116970"/>
    <lineage>
        <taxon>Eukaryota</taxon>
        <taxon>Fungi</taxon>
        <taxon>Dikarya</taxon>
        <taxon>Ascomycota</taxon>
        <taxon>Pezizomycotina</taxon>
        <taxon>Eurotiomycetes</taxon>
        <taxon>Eurotiomycetidae</taxon>
        <taxon>Eurotiales</taxon>
        <taxon>Aspergillaceae</taxon>
        <taxon>Penicillium</taxon>
    </lineage>
</organism>
<comment type="function">
    <text evidence="1">Fluoride channel required for the rapid expulsion of cytoplasmic fluoride.</text>
</comment>
<dbReference type="Pfam" id="PF02537">
    <property type="entry name" value="CRCB"/>
    <property type="match status" value="2"/>
</dbReference>
<evidence type="ECO:0000256" key="3">
    <source>
        <dbReference type="ARBA" id="ARBA00022475"/>
    </source>
</evidence>
<dbReference type="PANTHER" id="PTHR28259">
    <property type="entry name" value="FLUORIDE EXPORT PROTEIN 1-RELATED"/>
    <property type="match status" value="1"/>
</dbReference>
<evidence type="ECO:0000256" key="9">
    <source>
        <dbReference type="SAM" id="MobiDB-lite"/>
    </source>
</evidence>
<dbReference type="InterPro" id="IPR003691">
    <property type="entry name" value="FluC"/>
</dbReference>
<comment type="similarity">
    <text evidence="7">Belongs to the fluoride channel Fluc/FEX (TC 1.A.43) family.</text>
</comment>
<feature type="transmembrane region" description="Helical" evidence="10">
    <location>
        <begin position="107"/>
        <end position="127"/>
    </location>
</feature>
<keyword evidence="3" id="KW-1003">Cell membrane</keyword>
<proteinExistence type="inferred from homology"/>
<feature type="region of interest" description="Disordered" evidence="9">
    <location>
        <begin position="1"/>
        <end position="57"/>
    </location>
</feature>
<feature type="transmembrane region" description="Helical" evidence="10">
    <location>
        <begin position="422"/>
        <end position="439"/>
    </location>
</feature>
<reference evidence="11" key="1">
    <citation type="submission" date="2022-11" db="EMBL/GenBank/DDBJ databases">
        <authorList>
            <person name="Petersen C."/>
        </authorList>
    </citation>
    <scope>NUCLEOTIDE SEQUENCE</scope>
    <source>
        <strain evidence="11">IBT 30069</strain>
    </source>
</reference>
<evidence type="ECO:0000256" key="7">
    <source>
        <dbReference type="ARBA" id="ARBA00035120"/>
    </source>
</evidence>
<keyword evidence="5 10" id="KW-1133">Transmembrane helix</keyword>
<protein>
    <submittedName>
        <fullName evidence="11">Uncharacterized protein</fullName>
    </submittedName>
</protein>
<sequence length="459" mass="49496">MAHPLPPTQSVRPHHHNDPSAVPGSRSASSSTSQPTDLQSNLDELAAPPPVYDTSEKPMRQHDYLENHHSQNDRNTLHQAQDSIPDPDLVDTPRKTGNPLLLKIPRLTYTIGYLIFFSFAGTILRLAIECLTFYPGSPVNTSVLWANVGGSLIMGFLSEDQELFRTDESNDRQSATKHKKTIPLFIGLSTGFCGSLTSFSTFIRDVFLALSNDLPVPLGSYQNASLFSSVPAGASAPNGGFSFMALVAVLFTEIGLSLFGLILGAHLAIGTSAWMPTLSQRWIRKIVDPTVFFLAISTWITVICLAAALSKGSTKVTLWSTEMWRGPALFALVFAPLGTLLRFFVSLKLNGRIASFPLGTFVVNVGGTMVLGMAYSLQHASVSGASFAGCQVLQGIMDGFCGCLTTVSTWVLELSSLRKRHAYLYAVMSVAVALCALVVEIGSLKWTKGLVTPSCFIGS</sequence>
<dbReference type="GO" id="GO:1903425">
    <property type="term" value="F:fluoride transmembrane transporter activity"/>
    <property type="evidence" value="ECO:0007669"/>
    <property type="project" value="TreeGrafter"/>
</dbReference>
<evidence type="ECO:0000256" key="6">
    <source>
        <dbReference type="ARBA" id="ARBA00023136"/>
    </source>
</evidence>
<evidence type="ECO:0000256" key="4">
    <source>
        <dbReference type="ARBA" id="ARBA00022692"/>
    </source>
</evidence>